<reference evidence="10 11" key="1">
    <citation type="submission" date="2015-10" db="EMBL/GenBank/DDBJ databases">
        <title>Draft genome sequence of Salegentibacter salinarum KCTC 12975.</title>
        <authorList>
            <person name="Lin W."/>
            <person name="Zheng Q."/>
        </authorList>
    </citation>
    <scope>NUCLEOTIDE SEQUENCE [LARGE SCALE GENOMIC DNA]</scope>
    <source>
        <strain evidence="10 11">KCTC 12975</strain>
    </source>
</reference>
<evidence type="ECO:0000259" key="8">
    <source>
        <dbReference type="PROSITE" id="PS50112"/>
    </source>
</evidence>
<dbReference type="InterPro" id="IPR001610">
    <property type="entry name" value="PAC"/>
</dbReference>
<feature type="domain" description="PAS" evidence="8">
    <location>
        <begin position="268"/>
        <end position="344"/>
    </location>
</feature>
<dbReference type="InterPro" id="IPR003661">
    <property type="entry name" value="HisK_dim/P_dom"/>
</dbReference>
<feature type="domain" description="PAS" evidence="8">
    <location>
        <begin position="399"/>
        <end position="470"/>
    </location>
</feature>
<proteinExistence type="predicted"/>
<dbReference type="SUPFAM" id="SSF55874">
    <property type="entry name" value="ATPase domain of HSP90 chaperone/DNA topoisomerase II/histidine kinase"/>
    <property type="match status" value="1"/>
</dbReference>
<dbReference type="Gene3D" id="3.30.450.20">
    <property type="entry name" value="PAS domain"/>
    <property type="match status" value="8"/>
</dbReference>
<keyword evidence="3" id="KW-0597">Phosphoprotein</keyword>
<dbReference type="Gene3D" id="3.30.565.10">
    <property type="entry name" value="Histidine kinase-like ATPase, C-terminal domain"/>
    <property type="match status" value="1"/>
</dbReference>
<dbReference type="PANTHER" id="PTHR43304:SF1">
    <property type="entry name" value="PAC DOMAIN-CONTAINING PROTEIN"/>
    <property type="match status" value="1"/>
</dbReference>
<dbReference type="Proteomes" id="UP000232673">
    <property type="component" value="Unassembled WGS sequence"/>
</dbReference>
<dbReference type="GO" id="GO:0006355">
    <property type="term" value="P:regulation of DNA-templated transcription"/>
    <property type="evidence" value="ECO:0007669"/>
    <property type="project" value="InterPro"/>
</dbReference>
<feature type="domain" description="PAC" evidence="9">
    <location>
        <begin position="223"/>
        <end position="274"/>
    </location>
</feature>
<evidence type="ECO:0000313" key="11">
    <source>
        <dbReference type="Proteomes" id="UP000232673"/>
    </source>
</evidence>
<dbReference type="InterPro" id="IPR000700">
    <property type="entry name" value="PAS-assoc_C"/>
</dbReference>
<dbReference type="CDD" id="cd00130">
    <property type="entry name" value="PAS"/>
    <property type="match status" value="5"/>
</dbReference>
<feature type="domain" description="PAC" evidence="9">
    <location>
        <begin position="1149"/>
        <end position="1201"/>
    </location>
</feature>
<dbReference type="CDD" id="cd00082">
    <property type="entry name" value="HisKA"/>
    <property type="match status" value="1"/>
</dbReference>
<dbReference type="STRING" id="447422.SAMN05660903_01317"/>
<dbReference type="Pfam" id="PF00989">
    <property type="entry name" value="PAS"/>
    <property type="match status" value="1"/>
</dbReference>
<dbReference type="InterPro" id="IPR013655">
    <property type="entry name" value="PAS_fold_3"/>
</dbReference>
<dbReference type="PROSITE" id="PS50112">
    <property type="entry name" value="PAS"/>
    <property type="match status" value="5"/>
</dbReference>
<dbReference type="SMART" id="SM00086">
    <property type="entry name" value="PAC"/>
    <property type="match status" value="7"/>
</dbReference>
<feature type="domain" description="PAC" evidence="9">
    <location>
        <begin position="1020"/>
        <end position="1072"/>
    </location>
</feature>
<dbReference type="SUPFAM" id="SSF47384">
    <property type="entry name" value="Homodimeric domain of signal transducing histidine kinase"/>
    <property type="match status" value="1"/>
</dbReference>
<dbReference type="EMBL" id="LKTS01000044">
    <property type="protein sequence ID" value="PKD17074.1"/>
    <property type="molecule type" value="Genomic_DNA"/>
</dbReference>
<dbReference type="OrthoDB" id="9124519at2"/>
<keyword evidence="6" id="KW-0175">Coiled coil</keyword>
<dbReference type="Pfam" id="PF08447">
    <property type="entry name" value="PAS_3"/>
    <property type="match status" value="5"/>
</dbReference>
<feature type="domain" description="PAC" evidence="9">
    <location>
        <begin position="603"/>
        <end position="654"/>
    </location>
</feature>
<accession>A0A2N0TQQ6</accession>
<dbReference type="InterPro" id="IPR036097">
    <property type="entry name" value="HisK_dim/P_sf"/>
</dbReference>
<feature type="domain" description="PAC" evidence="9">
    <location>
        <begin position="472"/>
        <end position="526"/>
    </location>
</feature>
<dbReference type="InterPro" id="IPR003594">
    <property type="entry name" value="HATPase_dom"/>
</dbReference>
<dbReference type="InterPro" id="IPR036890">
    <property type="entry name" value="HATPase_C_sf"/>
</dbReference>
<dbReference type="Pfam" id="PF00512">
    <property type="entry name" value="HisKA"/>
    <property type="match status" value="1"/>
</dbReference>
<evidence type="ECO:0000256" key="3">
    <source>
        <dbReference type="ARBA" id="ARBA00022553"/>
    </source>
</evidence>
<organism evidence="10 11">
    <name type="scientific">Salegentibacter salinarum</name>
    <dbReference type="NCBI Taxonomy" id="447422"/>
    <lineage>
        <taxon>Bacteria</taxon>
        <taxon>Pseudomonadati</taxon>
        <taxon>Bacteroidota</taxon>
        <taxon>Flavobacteriia</taxon>
        <taxon>Flavobacteriales</taxon>
        <taxon>Flavobacteriaceae</taxon>
        <taxon>Salegentibacter</taxon>
    </lineage>
</organism>
<feature type="domain" description="PAS" evidence="8">
    <location>
        <begin position="655"/>
        <end position="725"/>
    </location>
</feature>
<dbReference type="Gene3D" id="1.10.287.130">
    <property type="match status" value="1"/>
</dbReference>
<dbReference type="SMART" id="SM00091">
    <property type="entry name" value="PAS"/>
    <property type="match status" value="7"/>
</dbReference>
<evidence type="ECO:0000313" key="10">
    <source>
        <dbReference type="EMBL" id="PKD17074.1"/>
    </source>
</evidence>
<dbReference type="InterPro" id="IPR035965">
    <property type="entry name" value="PAS-like_dom_sf"/>
</dbReference>
<dbReference type="PROSITE" id="PS50113">
    <property type="entry name" value="PAC"/>
    <property type="match status" value="6"/>
</dbReference>
<dbReference type="PROSITE" id="PS50109">
    <property type="entry name" value="HIS_KIN"/>
    <property type="match status" value="1"/>
</dbReference>
<dbReference type="SUPFAM" id="SSF55785">
    <property type="entry name" value="PYP-like sensor domain (PAS domain)"/>
    <property type="match status" value="8"/>
</dbReference>
<feature type="coiled-coil region" evidence="6">
    <location>
        <begin position="1192"/>
        <end position="1219"/>
    </location>
</feature>
<dbReference type="SMART" id="SM00387">
    <property type="entry name" value="HATPase_c"/>
    <property type="match status" value="1"/>
</dbReference>
<dbReference type="PANTHER" id="PTHR43304">
    <property type="entry name" value="PHYTOCHROME-LIKE PROTEIN CPH1"/>
    <property type="match status" value="1"/>
</dbReference>
<dbReference type="GO" id="GO:0000155">
    <property type="term" value="F:phosphorelay sensor kinase activity"/>
    <property type="evidence" value="ECO:0007669"/>
    <property type="project" value="InterPro"/>
</dbReference>
<sequence length="1441" mass="167767">MINLAQQKEVFLSFPDNCFLLLPDSPKFTIIEVSRAFIKSSGMRREVLVGKGMLEVFERENNHDFIEIISEFFREAIESGEPNHIPQVRYDLPDETGILQRKIWEADNIPIKNDKGETEFILHRVRDITQVIKTREKGETSLKSLQKNEKFLKETQEIAKIGSWELDVEKNILYWSKVLKDIHEVPQDFTPELDTAIGFYKAEKNKTAIKNAVSNAIETGKSFDLELEIITAKNNDKWIRATGRPDFKNGKCIRIFGATQDITSRKQAQIRLENINDNIPGVVFRYKLRPDGKDQLMYVSEGVRQVWGIAPEEASRNNNKVWDLYYEDDIPGLKKTINESASNLSLWTNEWRVKHPEKGLRWNRGFGAPQKLADESIVWDCIVLDVTEEKLAYELLEINESRQRSLLESQTNYVIRTDIKGNYTYYNSKFDEDFGWIQEEGLIGKTCMIAVVEEDRPKVEETAIKCLENPNETFQIEIGKPKRDGKVRTTVWDFIALCDADGKPNEIQCIGIDISEKKEAEIALNRAKEQYEGLIHSIEGVFWEMDAETFEFTFVSEQAKDLIGISPEDWYNDSKFWEDHLHPEDREYAVNFCTSQVKKGNNHSFEYRMRKTDGSYVWLSDVVSVVKENGRIQWLRGIMTDITKRKQAEEQIQLSEQRFKGLVQEGGDLITILDKNGDYIYASPTSMNVLGFTPDDFNNRNAFDFIHPHDIPRVQKEFAKIEQQKRLEISGFRFKHKNGGWRWLETTLTNLSDDPAVNGYVSNARDITDKKRFQELENLERKVLEMNFKKTSRLKEILNFYVTNLEEVNPNAFFVIQKLENEQLSYWTSGKIPPTLVEALNEQGIEKREKICSVFEDGKPIILKIKTAPDSKLKTIALENEIESCWTYPIIDSKGEKLGIFTVFYRNDPFPAEKKEQRSIKRSVGLLQLIIEFQLNEIALKRSNQRYEFVNKATEDAMYDWDVLNDELKWGDGFYKMVGTDRENGKFPLEKWSEGVHPRDFAEVNESLENSLKDKNKKKWYSEYLFRKTDGSYLSIIDNGYIIRNEKGVAVRMIGVLRDVSDIKAYEKELENANERYRYVTRATSDAIWDYDVVEGKLFWGAGFETLFGYNLNEFKPKLSSWYNRIHPEDQGKIVNSFQEFLSSEDIIWEEEYRYSNAQGDYLDVFDRGFVVRDKNNKALRVVGAMQDISRKKQYEISLKKLNTELNERAKELVTSNAELEQFAYVASHDLQEPLRMVTSFLTQLEKKYADVLDEKGLLYINFAVDGAKRMRQIILDLLEFSRVGRTEDKLESVELDDILEEIKHLYRKRIEERKVKIISKDLPVIKVPKSPIRQVFQNIISNAIKYSKEDVHPEITIDFQETQNFWEFSIKDNGIGIDKEYFDRIFVIFQRLHHRDEYSGTGMGLAVTKKIIENLGGNIWVESQEGNGSIFLFTIAKNIA</sequence>
<protein>
    <recommendedName>
        <fullName evidence="2">histidine kinase</fullName>
        <ecNumber evidence="2">2.7.13.3</ecNumber>
    </recommendedName>
</protein>
<dbReference type="InterPro" id="IPR013767">
    <property type="entry name" value="PAS_fold"/>
</dbReference>
<feature type="domain" description="PAC" evidence="9">
    <location>
        <begin position="725"/>
        <end position="779"/>
    </location>
</feature>
<dbReference type="SMART" id="SM00388">
    <property type="entry name" value="HisKA"/>
    <property type="match status" value="1"/>
</dbReference>
<evidence type="ECO:0000256" key="1">
    <source>
        <dbReference type="ARBA" id="ARBA00000085"/>
    </source>
</evidence>
<name>A0A2N0TQQ6_9FLAO</name>
<dbReference type="EC" id="2.7.13.3" evidence="2"/>
<feature type="domain" description="Histidine kinase" evidence="7">
    <location>
        <begin position="1226"/>
        <end position="1440"/>
    </location>
</feature>
<feature type="coiled-coil region" evidence="6">
    <location>
        <begin position="1056"/>
        <end position="1083"/>
    </location>
</feature>
<dbReference type="InterPro" id="IPR005467">
    <property type="entry name" value="His_kinase_dom"/>
</dbReference>
<keyword evidence="5" id="KW-0418">Kinase</keyword>
<gene>
    <name evidence="10" type="ORF">APR41_06470</name>
</gene>
<evidence type="ECO:0000259" key="9">
    <source>
        <dbReference type="PROSITE" id="PS50113"/>
    </source>
</evidence>
<dbReference type="InterPro" id="IPR000014">
    <property type="entry name" value="PAS"/>
</dbReference>
<evidence type="ECO:0000256" key="2">
    <source>
        <dbReference type="ARBA" id="ARBA00012438"/>
    </source>
</evidence>
<evidence type="ECO:0000256" key="5">
    <source>
        <dbReference type="ARBA" id="ARBA00022777"/>
    </source>
</evidence>
<feature type="domain" description="PAS" evidence="8">
    <location>
        <begin position="527"/>
        <end position="600"/>
    </location>
</feature>
<comment type="caution">
    <text evidence="10">The sequence shown here is derived from an EMBL/GenBank/DDBJ whole genome shotgun (WGS) entry which is preliminary data.</text>
</comment>
<dbReference type="RefSeq" id="WP_079712430.1">
    <property type="nucleotide sequence ID" value="NZ_FUZC01000004.1"/>
</dbReference>
<dbReference type="NCBIfam" id="TIGR00229">
    <property type="entry name" value="sensory_box"/>
    <property type="match status" value="5"/>
</dbReference>
<keyword evidence="4" id="KW-0808">Transferase</keyword>
<dbReference type="Pfam" id="PF13426">
    <property type="entry name" value="PAS_9"/>
    <property type="match status" value="1"/>
</dbReference>
<dbReference type="PRINTS" id="PR00344">
    <property type="entry name" value="BCTRLSENSOR"/>
</dbReference>
<evidence type="ECO:0000256" key="4">
    <source>
        <dbReference type="ARBA" id="ARBA00022679"/>
    </source>
</evidence>
<keyword evidence="11" id="KW-1185">Reference proteome</keyword>
<dbReference type="InterPro" id="IPR052162">
    <property type="entry name" value="Sensor_kinase/Photoreceptor"/>
</dbReference>
<dbReference type="Pfam" id="PF02518">
    <property type="entry name" value="HATPase_c"/>
    <property type="match status" value="1"/>
</dbReference>
<evidence type="ECO:0000256" key="6">
    <source>
        <dbReference type="SAM" id="Coils"/>
    </source>
</evidence>
<evidence type="ECO:0000259" key="7">
    <source>
        <dbReference type="PROSITE" id="PS50109"/>
    </source>
</evidence>
<comment type="catalytic activity">
    <reaction evidence="1">
        <text>ATP + protein L-histidine = ADP + protein N-phospho-L-histidine.</text>
        <dbReference type="EC" id="2.7.13.3"/>
    </reaction>
</comment>
<dbReference type="FunFam" id="3.30.565.10:FF:000006">
    <property type="entry name" value="Sensor histidine kinase WalK"/>
    <property type="match status" value="1"/>
</dbReference>
<dbReference type="InterPro" id="IPR004358">
    <property type="entry name" value="Sig_transdc_His_kin-like_C"/>
</dbReference>
<feature type="domain" description="PAS" evidence="8">
    <location>
        <begin position="1073"/>
        <end position="1145"/>
    </location>
</feature>